<sequence length="123" mass="14206">MNSAQSVLIRCYPHKRQIASIRVRGYSAIDQDSKQYSADSSRRVRWTWFRILDSRPFPVARDMSYGGQKFYSGIPNGSPPLPPADGVARLDQRWPEVFPLANKRLLHRFSLLPAKRSWESPVF</sequence>
<accession>A0A9Q0UX28</accession>
<dbReference type="AlphaFoldDB" id="A0A9Q0UX28"/>
<reference evidence="1" key="1">
    <citation type="submission" date="2022-11" db="EMBL/GenBank/DDBJ databases">
        <authorList>
            <person name="Hyden B.L."/>
            <person name="Feng K."/>
            <person name="Yates T."/>
            <person name="Jawdy S."/>
            <person name="Smart L.B."/>
            <person name="Muchero W."/>
        </authorList>
    </citation>
    <scope>NUCLEOTIDE SEQUENCE</scope>
    <source>
        <tissue evidence="1">Shoot tip</tissue>
    </source>
</reference>
<gene>
    <name evidence="1" type="ORF">OIU74_003036</name>
</gene>
<organism evidence="1 2">
    <name type="scientific">Salix koriyanagi</name>
    <dbReference type="NCBI Taxonomy" id="2511006"/>
    <lineage>
        <taxon>Eukaryota</taxon>
        <taxon>Viridiplantae</taxon>
        <taxon>Streptophyta</taxon>
        <taxon>Embryophyta</taxon>
        <taxon>Tracheophyta</taxon>
        <taxon>Spermatophyta</taxon>
        <taxon>Magnoliopsida</taxon>
        <taxon>eudicotyledons</taxon>
        <taxon>Gunneridae</taxon>
        <taxon>Pentapetalae</taxon>
        <taxon>rosids</taxon>
        <taxon>fabids</taxon>
        <taxon>Malpighiales</taxon>
        <taxon>Salicaceae</taxon>
        <taxon>Saliceae</taxon>
        <taxon>Salix</taxon>
    </lineage>
</organism>
<comment type="caution">
    <text evidence="1">The sequence shown here is derived from an EMBL/GenBank/DDBJ whole genome shotgun (WGS) entry which is preliminary data.</text>
</comment>
<evidence type="ECO:0000313" key="2">
    <source>
        <dbReference type="Proteomes" id="UP001151752"/>
    </source>
</evidence>
<protein>
    <submittedName>
        <fullName evidence="1">Uncharacterized protein</fullName>
    </submittedName>
</protein>
<evidence type="ECO:0000313" key="1">
    <source>
        <dbReference type="EMBL" id="KAJ6737994.1"/>
    </source>
</evidence>
<proteinExistence type="predicted"/>
<keyword evidence="2" id="KW-1185">Reference proteome</keyword>
<dbReference type="Proteomes" id="UP001151752">
    <property type="component" value="Chromosome 4"/>
</dbReference>
<reference evidence="1" key="2">
    <citation type="journal article" date="2023" name="Int. J. Mol. Sci.">
        <title>De Novo Assembly and Annotation of 11 Diverse Shrub Willow (Salix) Genomes Reveals Novel Gene Organization in Sex-Linked Regions.</title>
        <authorList>
            <person name="Hyden B."/>
            <person name="Feng K."/>
            <person name="Yates T.B."/>
            <person name="Jawdy S."/>
            <person name="Cereghino C."/>
            <person name="Smart L.B."/>
            <person name="Muchero W."/>
        </authorList>
    </citation>
    <scope>NUCLEOTIDE SEQUENCE</scope>
    <source>
        <tissue evidence="1">Shoot tip</tissue>
    </source>
</reference>
<name>A0A9Q0UX28_9ROSI</name>
<dbReference type="EMBL" id="JAPFFM010000010">
    <property type="protein sequence ID" value="KAJ6737994.1"/>
    <property type="molecule type" value="Genomic_DNA"/>
</dbReference>